<evidence type="ECO:0000313" key="1">
    <source>
        <dbReference type="EMBL" id="KAF2477339.1"/>
    </source>
</evidence>
<proteinExistence type="predicted"/>
<dbReference type="EMBL" id="MU003493">
    <property type="protein sequence ID" value="KAF2477339.1"/>
    <property type="molecule type" value="Genomic_DNA"/>
</dbReference>
<name>A0ACB6RDL0_9PLEO</name>
<protein>
    <submittedName>
        <fullName evidence="1">Uncharacterized protein</fullName>
    </submittedName>
</protein>
<evidence type="ECO:0000313" key="2">
    <source>
        <dbReference type="Proteomes" id="UP000799755"/>
    </source>
</evidence>
<keyword evidence="2" id="KW-1185">Reference proteome</keyword>
<reference evidence="1" key="1">
    <citation type="journal article" date="2020" name="Stud. Mycol.">
        <title>101 Dothideomycetes genomes: a test case for predicting lifestyles and emergence of pathogens.</title>
        <authorList>
            <person name="Haridas S."/>
            <person name="Albert R."/>
            <person name="Binder M."/>
            <person name="Bloem J."/>
            <person name="Labutti K."/>
            <person name="Salamov A."/>
            <person name="Andreopoulos B."/>
            <person name="Baker S."/>
            <person name="Barry K."/>
            <person name="Bills G."/>
            <person name="Bluhm B."/>
            <person name="Cannon C."/>
            <person name="Castanera R."/>
            <person name="Culley D."/>
            <person name="Daum C."/>
            <person name="Ezra D."/>
            <person name="Gonzalez J."/>
            <person name="Henrissat B."/>
            <person name="Kuo A."/>
            <person name="Liang C."/>
            <person name="Lipzen A."/>
            <person name="Lutzoni F."/>
            <person name="Magnuson J."/>
            <person name="Mondo S."/>
            <person name="Nolan M."/>
            <person name="Ohm R."/>
            <person name="Pangilinan J."/>
            <person name="Park H.-J."/>
            <person name="Ramirez L."/>
            <person name="Alfaro M."/>
            <person name="Sun H."/>
            <person name="Tritt A."/>
            <person name="Yoshinaga Y."/>
            <person name="Zwiers L.-H."/>
            <person name="Turgeon B."/>
            <person name="Goodwin S."/>
            <person name="Spatafora J."/>
            <person name="Crous P."/>
            <person name="Grigoriev I."/>
        </authorList>
    </citation>
    <scope>NUCLEOTIDE SEQUENCE</scope>
    <source>
        <strain evidence="1">ATCC 200398</strain>
    </source>
</reference>
<comment type="caution">
    <text evidence="1">The sequence shown here is derived from an EMBL/GenBank/DDBJ whole genome shotgun (WGS) entry which is preliminary data.</text>
</comment>
<gene>
    <name evidence="1" type="ORF">BDR25DRAFT_309595</name>
</gene>
<sequence length="461" mass="51824">MPLNLHRMDGYLDELRATGQNTLASADPEQLLKTHLPHVPSDLLLNQCKFQTYAKLEDVLEARDANRSEVTRHDSHHFPDRQATSVEVLQVETPSTSDEEDESDAFEMKFKRLGLRHFSASEDPSDSGQRHCNRSSNPPPSSYPQHYDISYRPTSLITPAIAHAIGDLSASESSDMDLSDADDERSAERGIKLHRHHPQKEEPYPQIPPEPSLQPVQRDGAFPDDPSTLHLDSATADLPLKHHTRARTYPLRIRPVSTHIIDATTHLQSQSQEQANIITPPCNSIQPRGSTLQVDQPRPLHLQPHPGRARPLPPTRPRPHFAPNPAPIAVPLPRRSSNPRPPVSAETDAFYKSLKSKLWKLAQELEARGDASRVSIKNDEIPSPDSDIEDMWDQEDDDVPWDDEAVDEQSLHGSDIDAVLDSLKRRSSSMGIVRRLSEGRGRRAARERAERARCNWQRGPD</sequence>
<dbReference type="Proteomes" id="UP000799755">
    <property type="component" value="Unassembled WGS sequence"/>
</dbReference>
<organism evidence="1 2">
    <name type="scientific">Lindgomyces ingoldianus</name>
    <dbReference type="NCBI Taxonomy" id="673940"/>
    <lineage>
        <taxon>Eukaryota</taxon>
        <taxon>Fungi</taxon>
        <taxon>Dikarya</taxon>
        <taxon>Ascomycota</taxon>
        <taxon>Pezizomycotina</taxon>
        <taxon>Dothideomycetes</taxon>
        <taxon>Pleosporomycetidae</taxon>
        <taxon>Pleosporales</taxon>
        <taxon>Lindgomycetaceae</taxon>
        <taxon>Lindgomyces</taxon>
    </lineage>
</organism>
<accession>A0ACB6RDL0</accession>